<accession>A0A9Q3KF71</accession>
<comment type="caution">
    <text evidence="2">The sequence shown here is derived from an EMBL/GenBank/DDBJ whole genome shotgun (WGS) entry which is preliminary data.</text>
</comment>
<gene>
    <name evidence="2" type="ORF">O181_119983</name>
</gene>
<sequence length="65" mass="7029">MNKQTILDSGASDHMFTSKKNFDTLENSTGAVQIGQEGVKIPIKGKGPVTKSSNGRKITFQNALY</sequence>
<proteinExistence type="predicted"/>
<dbReference type="Proteomes" id="UP000765509">
    <property type="component" value="Unassembled WGS sequence"/>
</dbReference>
<protein>
    <recommendedName>
        <fullName evidence="1">Retrovirus-related Pol polyprotein from transposon TNT 1-94-like beta-barrel domain-containing protein</fullName>
    </recommendedName>
</protein>
<feature type="non-terminal residue" evidence="2">
    <location>
        <position position="65"/>
    </location>
</feature>
<dbReference type="AlphaFoldDB" id="A0A9Q3KF71"/>
<keyword evidence="3" id="KW-1185">Reference proteome</keyword>
<dbReference type="Pfam" id="PF22936">
    <property type="entry name" value="Pol_BBD"/>
    <property type="match status" value="1"/>
</dbReference>
<dbReference type="InterPro" id="IPR054722">
    <property type="entry name" value="PolX-like_BBD"/>
</dbReference>
<name>A0A9Q3KF71_9BASI</name>
<organism evidence="2 3">
    <name type="scientific">Austropuccinia psidii MF-1</name>
    <dbReference type="NCBI Taxonomy" id="1389203"/>
    <lineage>
        <taxon>Eukaryota</taxon>
        <taxon>Fungi</taxon>
        <taxon>Dikarya</taxon>
        <taxon>Basidiomycota</taxon>
        <taxon>Pucciniomycotina</taxon>
        <taxon>Pucciniomycetes</taxon>
        <taxon>Pucciniales</taxon>
        <taxon>Sphaerophragmiaceae</taxon>
        <taxon>Austropuccinia</taxon>
    </lineage>
</organism>
<feature type="domain" description="Retrovirus-related Pol polyprotein from transposon TNT 1-94-like beta-barrel" evidence="1">
    <location>
        <begin position="6"/>
        <end position="65"/>
    </location>
</feature>
<reference evidence="2" key="1">
    <citation type="submission" date="2021-03" db="EMBL/GenBank/DDBJ databases">
        <title>Draft genome sequence of rust myrtle Austropuccinia psidii MF-1, a brazilian biotype.</title>
        <authorList>
            <person name="Quecine M.C."/>
            <person name="Pachon D.M.R."/>
            <person name="Bonatelli M.L."/>
            <person name="Correr F.H."/>
            <person name="Franceschini L.M."/>
            <person name="Leite T.F."/>
            <person name="Margarido G.R.A."/>
            <person name="Almeida C.A."/>
            <person name="Ferrarezi J.A."/>
            <person name="Labate C.A."/>
        </authorList>
    </citation>
    <scope>NUCLEOTIDE SEQUENCE</scope>
    <source>
        <strain evidence="2">MF-1</strain>
    </source>
</reference>
<dbReference type="EMBL" id="AVOT02107107">
    <property type="protein sequence ID" value="MBW0580268.1"/>
    <property type="molecule type" value="Genomic_DNA"/>
</dbReference>
<evidence type="ECO:0000313" key="3">
    <source>
        <dbReference type="Proteomes" id="UP000765509"/>
    </source>
</evidence>
<evidence type="ECO:0000313" key="2">
    <source>
        <dbReference type="EMBL" id="MBW0580268.1"/>
    </source>
</evidence>
<evidence type="ECO:0000259" key="1">
    <source>
        <dbReference type="Pfam" id="PF22936"/>
    </source>
</evidence>